<dbReference type="PANTHER" id="PTHR24020:SF86">
    <property type="entry name" value="COLLAGEN, TYPE VI, ALPHA 4"/>
    <property type="match status" value="1"/>
</dbReference>
<keyword evidence="1 3" id="KW-0853">WD repeat</keyword>
<dbReference type="SUPFAM" id="SSF53300">
    <property type="entry name" value="vWA-like"/>
    <property type="match status" value="1"/>
</dbReference>
<organism evidence="5 6">
    <name type="scientific">Brachionus calyciflorus</name>
    <dbReference type="NCBI Taxonomy" id="104777"/>
    <lineage>
        <taxon>Eukaryota</taxon>
        <taxon>Metazoa</taxon>
        <taxon>Spiralia</taxon>
        <taxon>Gnathifera</taxon>
        <taxon>Rotifera</taxon>
        <taxon>Eurotatoria</taxon>
        <taxon>Monogononta</taxon>
        <taxon>Pseudotrocha</taxon>
        <taxon>Ploima</taxon>
        <taxon>Brachionidae</taxon>
        <taxon>Brachionus</taxon>
    </lineage>
</organism>
<dbReference type="InterPro" id="IPR036322">
    <property type="entry name" value="WD40_repeat_dom_sf"/>
</dbReference>
<feature type="domain" description="VWFA" evidence="4">
    <location>
        <begin position="18"/>
        <end position="192"/>
    </location>
</feature>
<comment type="caution">
    <text evidence="5">The sequence shown here is derived from an EMBL/GenBank/DDBJ whole genome shotgun (WGS) entry which is preliminary data.</text>
</comment>
<dbReference type="InterPro" id="IPR036465">
    <property type="entry name" value="vWFA_dom_sf"/>
</dbReference>
<accession>A0A813U8M1</accession>
<evidence type="ECO:0000259" key="4">
    <source>
        <dbReference type="PROSITE" id="PS50234"/>
    </source>
</evidence>
<dbReference type="CDD" id="cd01450">
    <property type="entry name" value="vWFA_subfamily_ECM"/>
    <property type="match status" value="1"/>
</dbReference>
<dbReference type="InterPro" id="IPR020472">
    <property type="entry name" value="WD40_PAC1"/>
</dbReference>
<dbReference type="PROSITE" id="PS50234">
    <property type="entry name" value="VWFA"/>
    <property type="match status" value="1"/>
</dbReference>
<dbReference type="Proteomes" id="UP000663879">
    <property type="component" value="Unassembled WGS sequence"/>
</dbReference>
<keyword evidence="6" id="KW-1185">Reference proteome</keyword>
<dbReference type="Pfam" id="PF00092">
    <property type="entry name" value="VWA"/>
    <property type="match status" value="1"/>
</dbReference>
<dbReference type="InterPro" id="IPR019775">
    <property type="entry name" value="WD40_repeat_CS"/>
</dbReference>
<dbReference type="InterPro" id="IPR050525">
    <property type="entry name" value="ECM_Assembly_Org"/>
</dbReference>
<evidence type="ECO:0000313" key="5">
    <source>
        <dbReference type="EMBL" id="CAF0820272.1"/>
    </source>
</evidence>
<dbReference type="PRINTS" id="PR00453">
    <property type="entry name" value="VWFADOMAIN"/>
</dbReference>
<dbReference type="EMBL" id="CAJNOC010000949">
    <property type="protein sequence ID" value="CAF0820272.1"/>
    <property type="molecule type" value="Genomic_DNA"/>
</dbReference>
<dbReference type="SUPFAM" id="SSF50960">
    <property type="entry name" value="TolB, C-terminal domain"/>
    <property type="match status" value="1"/>
</dbReference>
<dbReference type="PRINTS" id="PR00320">
    <property type="entry name" value="GPROTEINBRPT"/>
</dbReference>
<dbReference type="SMART" id="SM00320">
    <property type="entry name" value="WD40"/>
    <property type="match status" value="4"/>
</dbReference>
<keyword evidence="2" id="KW-0677">Repeat</keyword>
<dbReference type="PROSITE" id="PS00678">
    <property type="entry name" value="WD_REPEATS_1"/>
    <property type="match status" value="1"/>
</dbReference>
<feature type="repeat" description="WD" evidence="3">
    <location>
        <begin position="456"/>
        <end position="496"/>
    </location>
</feature>
<dbReference type="InterPro" id="IPR001680">
    <property type="entry name" value="WD40_rpt"/>
</dbReference>
<proteinExistence type="predicted"/>
<evidence type="ECO:0000256" key="1">
    <source>
        <dbReference type="ARBA" id="ARBA00022574"/>
    </source>
</evidence>
<evidence type="ECO:0000313" key="6">
    <source>
        <dbReference type="Proteomes" id="UP000663879"/>
    </source>
</evidence>
<sequence>MFCFFNLDHLEYEQSSLDIIYLIDSSRSIGENNFKEAKKTVVKMIENLETNNSTIKVGLINYSTAIMEQSFFIKSEKDKETLVQKISNMPYLNQSTASGDALNKAFKIFDKFGRTKTPRVVLILTDGKSNVGADVFGAAKILKDSHVIVYAVGIKNNINFEELSKIASSPSESYVKKLTEYELIISEINSIIELHEITHSENNNVNTTSLIFTTTFPVENVTNVNINITSIASTQTQVIIDKTTISTIISTPEKSSTIISTRPSTSSTITPSENYATVSVKETSKISSSLTTSIPSTSPLTTTTTSARTTTPITYGYNFTGKLKLNIPIKDSFQRLFSLPNGDFIRGSGWKDTKIEIWDSQQGIVKRILTSVYQNPNLFGLLSNGYLISSHAVNKTLLLWDLSTNNNDHLKKVIQIEETLMCLTVLKNDDLALGQSGLNFDIIIRNGLTGLVKRRLIGHTSTVYQIKRIQNDKLVSCSADTTARIWSELDGSLVKTLPHSSSVYSIEILKNGYLAAGLNDNSIYIWDINTGNLIRNLRGHGNIICNYECLFPLFNGDLLSGSYDRTLKLWNPLDGSLKLNIEEHKTIVRQLVVTYSKNLISVSTSEILIWN</sequence>
<dbReference type="OrthoDB" id="10251741at2759"/>
<dbReference type="SUPFAM" id="SSF50978">
    <property type="entry name" value="WD40 repeat-like"/>
    <property type="match status" value="1"/>
</dbReference>
<gene>
    <name evidence="5" type="ORF">OXX778_LOCUS7428</name>
</gene>
<protein>
    <recommendedName>
        <fullName evidence="4">VWFA domain-containing protein</fullName>
    </recommendedName>
</protein>
<dbReference type="PROSITE" id="PS50082">
    <property type="entry name" value="WD_REPEATS_2"/>
    <property type="match status" value="2"/>
</dbReference>
<dbReference type="AlphaFoldDB" id="A0A813U8M1"/>
<dbReference type="Pfam" id="PF00400">
    <property type="entry name" value="WD40"/>
    <property type="match status" value="3"/>
</dbReference>
<evidence type="ECO:0000256" key="2">
    <source>
        <dbReference type="ARBA" id="ARBA00022737"/>
    </source>
</evidence>
<evidence type="ECO:0000256" key="3">
    <source>
        <dbReference type="PROSITE-ProRule" id="PRU00221"/>
    </source>
</evidence>
<dbReference type="InterPro" id="IPR002035">
    <property type="entry name" value="VWF_A"/>
</dbReference>
<dbReference type="SMART" id="SM00327">
    <property type="entry name" value="VWA"/>
    <property type="match status" value="1"/>
</dbReference>
<dbReference type="Gene3D" id="3.40.50.410">
    <property type="entry name" value="von Willebrand factor, type A domain"/>
    <property type="match status" value="1"/>
</dbReference>
<reference evidence="5" key="1">
    <citation type="submission" date="2021-02" db="EMBL/GenBank/DDBJ databases">
        <authorList>
            <person name="Nowell W R."/>
        </authorList>
    </citation>
    <scope>NUCLEOTIDE SEQUENCE</scope>
    <source>
        <strain evidence="5">Ploen Becks lab</strain>
    </source>
</reference>
<dbReference type="InterPro" id="IPR015943">
    <property type="entry name" value="WD40/YVTN_repeat-like_dom_sf"/>
</dbReference>
<dbReference type="PANTHER" id="PTHR24020">
    <property type="entry name" value="COLLAGEN ALPHA"/>
    <property type="match status" value="1"/>
</dbReference>
<name>A0A813U8M1_9BILA</name>
<dbReference type="Gene3D" id="2.130.10.10">
    <property type="entry name" value="YVTN repeat-like/Quinoprotein amine dehydrogenase"/>
    <property type="match status" value="2"/>
</dbReference>
<feature type="repeat" description="WD" evidence="3">
    <location>
        <begin position="496"/>
        <end position="536"/>
    </location>
</feature>